<gene>
    <name evidence="2" type="ORF">ACFQ5X_13665</name>
</gene>
<name>A0ABW3XCV0_9ACTN</name>
<dbReference type="Pfam" id="PF12728">
    <property type="entry name" value="HTH_17"/>
    <property type="match status" value="1"/>
</dbReference>
<protein>
    <submittedName>
        <fullName evidence="2">Helix-turn-helix domain-containing protein</fullName>
    </submittedName>
</protein>
<dbReference type="InterPro" id="IPR010093">
    <property type="entry name" value="SinI_DNA-bd"/>
</dbReference>
<dbReference type="RefSeq" id="WP_381328026.1">
    <property type="nucleotide sequence ID" value="NZ_JBHTMM010000014.1"/>
</dbReference>
<dbReference type="EMBL" id="JBHTMM010000014">
    <property type="protein sequence ID" value="MFD1306886.1"/>
    <property type="molecule type" value="Genomic_DNA"/>
</dbReference>
<proteinExistence type="predicted"/>
<dbReference type="Proteomes" id="UP001597058">
    <property type="component" value="Unassembled WGS sequence"/>
</dbReference>
<evidence type="ECO:0000313" key="2">
    <source>
        <dbReference type="EMBL" id="MFD1306886.1"/>
    </source>
</evidence>
<dbReference type="InterPro" id="IPR009061">
    <property type="entry name" value="DNA-bd_dom_put_sf"/>
</dbReference>
<dbReference type="SUPFAM" id="SSF46955">
    <property type="entry name" value="Putative DNA-binding domain"/>
    <property type="match status" value="1"/>
</dbReference>
<sequence>MPSRLLSVPTVAALLDVNRRTVYRLISTGDLPIVDLRTGPERSRVRIPADGLEEFISSRAVVPLAARRR</sequence>
<dbReference type="InterPro" id="IPR041657">
    <property type="entry name" value="HTH_17"/>
</dbReference>
<keyword evidence="3" id="KW-1185">Reference proteome</keyword>
<dbReference type="NCBIfam" id="TIGR01764">
    <property type="entry name" value="excise"/>
    <property type="match status" value="1"/>
</dbReference>
<comment type="caution">
    <text evidence="2">The sequence shown here is derived from an EMBL/GenBank/DDBJ whole genome shotgun (WGS) entry which is preliminary data.</text>
</comment>
<feature type="domain" description="Helix-turn-helix" evidence="1">
    <location>
        <begin position="5"/>
        <end position="59"/>
    </location>
</feature>
<evidence type="ECO:0000259" key="1">
    <source>
        <dbReference type="Pfam" id="PF12728"/>
    </source>
</evidence>
<accession>A0ABW3XCV0</accession>
<reference evidence="3" key="1">
    <citation type="journal article" date="2019" name="Int. J. Syst. Evol. Microbiol.">
        <title>The Global Catalogue of Microorganisms (GCM) 10K type strain sequencing project: providing services to taxonomists for standard genome sequencing and annotation.</title>
        <authorList>
            <consortium name="The Broad Institute Genomics Platform"/>
            <consortium name="The Broad Institute Genome Sequencing Center for Infectious Disease"/>
            <person name="Wu L."/>
            <person name="Ma J."/>
        </authorList>
    </citation>
    <scope>NUCLEOTIDE SEQUENCE [LARGE SCALE GENOMIC DNA]</scope>
    <source>
        <strain evidence="3">CGMCC 4.7020</strain>
    </source>
</reference>
<evidence type="ECO:0000313" key="3">
    <source>
        <dbReference type="Proteomes" id="UP001597058"/>
    </source>
</evidence>
<organism evidence="2 3">
    <name type="scientific">Streptomyces kaempferi</name>
    <dbReference type="NCBI Taxonomy" id="333725"/>
    <lineage>
        <taxon>Bacteria</taxon>
        <taxon>Bacillati</taxon>
        <taxon>Actinomycetota</taxon>
        <taxon>Actinomycetes</taxon>
        <taxon>Kitasatosporales</taxon>
        <taxon>Streptomycetaceae</taxon>
        <taxon>Streptomyces</taxon>
    </lineage>
</organism>